<feature type="transmembrane region" description="Helical" evidence="1">
    <location>
        <begin position="56"/>
        <end position="78"/>
    </location>
</feature>
<dbReference type="SUPFAM" id="SSF69304">
    <property type="entry name" value="Tricorn protease N-terminal domain"/>
    <property type="match status" value="1"/>
</dbReference>
<dbReference type="EMBL" id="BOOJ01000055">
    <property type="protein sequence ID" value="GIH95700.1"/>
    <property type="molecule type" value="Genomic_DNA"/>
</dbReference>
<keyword evidence="3" id="KW-1185">Reference proteome</keyword>
<evidence type="ECO:0000313" key="3">
    <source>
        <dbReference type="Proteomes" id="UP000619788"/>
    </source>
</evidence>
<gene>
    <name evidence="2" type="ORF">Psi01_63300</name>
</gene>
<name>A0A8J3SM29_9ACTN</name>
<keyword evidence="1" id="KW-1133">Transmembrane helix</keyword>
<keyword evidence="1" id="KW-0812">Transmembrane</keyword>
<comment type="caution">
    <text evidence="2">The sequence shown here is derived from an EMBL/GenBank/DDBJ whole genome shotgun (WGS) entry which is preliminary data.</text>
</comment>
<accession>A0A8J3SM29</accession>
<evidence type="ECO:0000313" key="2">
    <source>
        <dbReference type="EMBL" id="GIH95700.1"/>
    </source>
</evidence>
<organism evidence="2 3">
    <name type="scientific">Planobispora siamensis</name>
    <dbReference type="NCBI Taxonomy" id="936338"/>
    <lineage>
        <taxon>Bacteria</taxon>
        <taxon>Bacillati</taxon>
        <taxon>Actinomycetota</taxon>
        <taxon>Actinomycetes</taxon>
        <taxon>Streptosporangiales</taxon>
        <taxon>Streptosporangiaceae</taxon>
        <taxon>Planobispora</taxon>
    </lineage>
</organism>
<dbReference type="Gene3D" id="2.120.10.30">
    <property type="entry name" value="TolB, C-terminal domain"/>
    <property type="match status" value="1"/>
</dbReference>
<sequence>MNTGPQEGSRSMQDPEDREAEVLRTAYGELEREARDYADPVRAVTAARRRRAGRTAAGAVLAAAAVAGVVGLAGYGPWAPGETGPATGATASATASVTASVTTGPTAGPITVRPPASAPPLPEGGAGAAGLLIYTSCVNDCPTYLLTADGRQYLLGGKTAPPPGNLTLSPDGRWLGRPTGTGYELRDLVGGAVHTVDAPRDGAPGAVYSPWTWSADGRRLVLGHHASGEVGSYAEVNLADGRTTALTPDPGFEPVGMLTSGEPLLFEESRYGERATRVALAAGTPGRRITLDAGSTPLVSADGGPSIQVRGERIYAVAPDLTAVVVFGADGGELARLRLKPGETPLAPEGDGFAVLTGSRLERWTASGSRTPLYDLPQEALTVLPGQARH</sequence>
<dbReference type="Proteomes" id="UP000619788">
    <property type="component" value="Unassembled WGS sequence"/>
</dbReference>
<keyword evidence="1" id="KW-0472">Membrane</keyword>
<reference evidence="2 3" key="1">
    <citation type="submission" date="2021-01" db="EMBL/GenBank/DDBJ databases">
        <title>Whole genome shotgun sequence of Planobispora siamensis NBRC 107568.</title>
        <authorList>
            <person name="Komaki H."/>
            <person name="Tamura T."/>
        </authorList>
    </citation>
    <scope>NUCLEOTIDE SEQUENCE [LARGE SCALE GENOMIC DNA]</scope>
    <source>
        <strain evidence="2 3">NBRC 107568</strain>
    </source>
</reference>
<dbReference type="InterPro" id="IPR011042">
    <property type="entry name" value="6-blade_b-propeller_TolB-like"/>
</dbReference>
<proteinExistence type="predicted"/>
<protein>
    <submittedName>
        <fullName evidence="2">Uncharacterized protein</fullName>
    </submittedName>
</protein>
<dbReference type="AlphaFoldDB" id="A0A8J3SM29"/>
<dbReference type="RefSeq" id="WP_204067783.1">
    <property type="nucleotide sequence ID" value="NZ_BOOJ01000055.1"/>
</dbReference>
<evidence type="ECO:0000256" key="1">
    <source>
        <dbReference type="SAM" id="Phobius"/>
    </source>
</evidence>